<dbReference type="GO" id="GO:0016036">
    <property type="term" value="P:cellular response to phosphate starvation"/>
    <property type="evidence" value="ECO:0007669"/>
    <property type="project" value="TreeGrafter"/>
</dbReference>
<reference evidence="9" key="2">
    <citation type="submission" date="2020-09" db="EMBL/GenBank/DDBJ databases">
        <authorList>
            <person name="Sun Q."/>
            <person name="Ohkuma M."/>
        </authorList>
    </citation>
    <scope>NUCLEOTIDE SEQUENCE</scope>
    <source>
        <strain evidence="9">JCM 14371</strain>
    </source>
</reference>
<evidence type="ECO:0000256" key="6">
    <source>
        <dbReference type="ARBA" id="ARBA00023012"/>
    </source>
</evidence>
<evidence type="ECO:0000256" key="7">
    <source>
        <dbReference type="SAM" id="Phobius"/>
    </source>
</evidence>
<dbReference type="SMART" id="SM00387">
    <property type="entry name" value="HATPase_c"/>
    <property type="match status" value="1"/>
</dbReference>
<keyword evidence="10" id="KW-1185">Reference proteome</keyword>
<sequence>MWHRRLWVRLAVTNLVVLGTVTTVLIVAALLRIGTVLAHLPEQEFVEVRQRLREHFWSGLAELIGVVDRELTFVLLALLLLSSGVALLLARRYGRYVKDVSGRLEALATGRFTAPPQVLPTYGIWELNVLDHHLRVTAGRLHHLEQERQYESAAIAHELRTPITALRLRLAGLQDGIYTAVPGDLAPMFSQVDQLESLAESLLTLTLADAGHLRLHRTTLGAPELLTPLQQSFQPVAARRGIRLAFTFPAEGQVHVDAVLVRRAVGTVIDNALKYSPSGTAVHVHAALTPAALTVRVTDEGPGVPRDVLHRLTERFYRVDDSRARRSGGTGLGLALARAVTGAHGGRLLAQARDGGGLSVTVHLPAWSGGPDDHGPQQRA</sequence>
<dbReference type="InterPro" id="IPR005467">
    <property type="entry name" value="His_kinase_dom"/>
</dbReference>
<keyword evidence="7" id="KW-0812">Transmembrane</keyword>
<feature type="transmembrane region" description="Helical" evidence="7">
    <location>
        <begin position="7"/>
        <end position="31"/>
    </location>
</feature>
<keyword evidence="4" id="KW-0808">Transferase</keyword>
<name>A0A917P8F7_9DEIO</name>
<evidence type="ECO:0000313" key="10">
    <source>
        <dbReference type="Proteomes" id="UP000635726"/>
    </source>
</evidence>
<dbReference type="InterPro" id="IPR003661">
    <property type="entry name" value="HisK_dim/P_dom"/>
</dbReference>
<dbReference type="SUPFAM" id="SSF47384">
    <property type="entry name" value="Homodimeric domain of signal transducing histidine kinase"/>
    <property type="match status" value="1"/>
</dbReference>
<dbReference type="PANTHER" id="PTHR45453:SF1">
    <property type="entry name" value="PHOSPHATE REGULON SENSOR PROTEIN PHOR"/>
    <property type="match status" value="1"/>
</dbReference>
<dbReference type="GO" id="GO:0005886">
    <property type="term" value="C:plasma membrane"/>
    <property type="evidence" value="ECO:0007669"/>
    <property type="project" value="TreeGrafter"/>
</dbReference>
<protein>
    <recommendedName>
        <fullName evidence="2">histidine kinase</fullName>
        <ecNumber evidence="2">2.7.13.3</ecNumber>
    </recommendedName>
</protein>
<comment type="catalytic activity">
    <reaction evidence="1">
        <text>ATP + protein L-histidine = ADP + protein N-phospho-L-histidine.</text>
        <dbReference type="EC" id="2.7.13.3"/>
    </reaction>
</comment>
<evidence type="ECO:0000256" key="2">
    <source>
        <dbReference type="ARBA" id="ARBA00012438"/>
    </source>
</evidence>
<dbReference type="Gene3D" id="3.30.565.10">
    <property type="entry name" value="Histidine kinase-like ATPase, C-terminal domain"/>
    <property type="match status" value="1"/>
</dbReference>
<dbReference type="PANTHER" id="PTHR45453">
    <property type="entry name" value="PHOSPHATE REGULON SENSOR PROTEIN PHOR"/>
    <property type="match status" value="1"/>
</dbReference>
<organism evidence="9 10">
    <name type="scientific">Deinococcus aquiradiocola</name>
    <dbReference type="NCBI Taxonomy" id="393059"/>
    <lineage>
        <taxon>Bacteria</taxon>
        <taxon>Thermotogati</taxon>
        <taxon>Deinococcota</taxon>
        <taxon>Deinococci</taxon>
        <taxon>Deinococcales</taxon>
        <taxon>Deinococcaceae</taxon>
        <taxon>Deinococcus</taxon>
    </lineage>
</organism>
<reference evidence="9" key="1">
    <citation type="journal article" date="2014" name="Int. J. Syst. Evol. Microbiol.">
        <title>Complete genome sequence of Corynebacterium casei LMG S-19264T (=DSM 44701T), isolated from a smear-ripened cheese.</title>
        <authorList>
            <consortium name="US DOE Joint Genome Institute (JGI-PGF)"/>
            <person name="Walter F."/>
            <person name="Albersmeier A."/>
            <person name="Kalinowski J."/>
            <person name="Ruckert C."/>
        </authorList>
    </citation>
    <scope>NUCLEOTIDE SEQUENCE</scope>
    <source>
        <strain evidence="9">JCM 14371</strain>
    </source>
</reference>
<evidence type="ECO:0000313" key="9">
    <source>
        <dbReference type="EMBL" id="GGJ66681.1"/>
    </source>
</evidence>
<dbReference type="PROSITE" id="PS50109">
    <property type="entry name" value="HIS_KIN"/>
    <property type="match status" value="1"/>
</dbReference>
<dbReference type="EC" id="2.7.13.3" evidence="2"/>
<dbReference type="GO" id="GO:0004721">
    <property type="term" value="F:phosphoprotein phosphatase activity"/>
    <property type="evidence" value="ECO:0007669"/>
    <property type="project" value="TreeGrafter"/>
</dbReference>
<dbReference type="InterPro" id="IPR050351">
    <property type="entry name" value="BphY/WalK/GraS-like"/>
</dbReference>
<evidence type="ECO:0000256" key="4">
    <source>
        <dbReference type="ARBA" id="ARBA00022679"/>
    </source>
</evidence>
<comment type="caution">
    <text evidence="9">The sequence shown here is derived from an EMBL/GenBank/DDBJ whole genome shotgun (WGS) entry which is preliminary data.</text>
</comment>
<accession>A0A917P8F7</accession>
<dbReference type="PRINTS" id="PR00344">
    <property type="entry name" value="BCTRLSENSOR"/>
</dbReference>
<dbReference type="SMART" id="SM00388">
    <property type="entry name" value="HisKA"/>
    <property type="match status" value="1"/>
</dbReference>
<dbReference type="InterPro" id="IPR036890">
    <property type="entry name" value="HATPase_C_sf"/>
</dbReference>
<evidence type="ECO:0000256" key="3">
    <source>
        <dbReference type="ARBA" id="ARBA00022553"/>
    </source>
</evidence>
<dbReference type="InterPro" id="IPR036097">
    <property type="entry name" value="HisK_dim/P_sf"/>
</dbReference>
<evidence type="ECO:0000256" key="1">
    <source>
        <dbReference type="ARBA" id="ARBA00000085"/>
    </source>
</evidence>
<dbReference type="RefSeq" id="WP_188961033.1">
    <property type="nucleotide sequence ID" value="NZ_BMOE01000002.1"/>
</dbReference>
<dbReference type="InterPro" id="IPR004358">
    <property type="entry name" value="Sig_transdc_His_kin-like_C"/>
</dbReference>
<feature type="domain" description="Histidine kinase" evidence="8">
    <location>
        <begin position="154"/>
        <end position="368"/>
    </location>
</feature>
<gene>
    <name evidence="9" type="ORF">GCM10008939_08490</name>
</gene>
<dbReference type="AlphaFoldDB" id="A0A917P8F7"/>
<dbReference type="CDD" id="cd00082">
    <property type="entry name" value="HisKA"/>
    <property type="match status" value="1"/>
</dbReference>
<dbReference type="SUPFAM" id="SSF55874">
    <property type="entry name" value="ATPase domain of HSP90 chaperone/DNA topoisomerase II/histidine kinase"/>
    <property type="match status" value="1"/>
</dbReference>
<dbReference type="Proteomes" id="UP000635726">
    <property type="component" value="Unassembled WGS sequence"/>
</dbReference>
<dbReference type="EMBL" id="BMOE01000002">
    <property type="protein sequence ID" value="GGJ66681.1"/>
    <property type="molecule type" value="Genomic_DNA"/>
</dbReference>
<dbReference type="Pfam" id="PF02518">
    <property type="entry name" value="HATPase_c"/>
    <property type="match status" value="1"/>
</dbReference>
<evidence type="ECO:0000256" key="5">
    <source>
        <dbReference type="ARBA" id="ARBA00022777"/>
    </source>
</evidence>
<keyword evidence="6" id="KW-0902">Two-component regulatory system</keyword>
<keyword evidence="7" id="KW-1133">Transmembrane helix</keyword>
<proteinExistence type="predicted"/>
<keyword evidence="5" id="KW-0418">Kinase</keyword>
<evidence type="ECO:0000259" key="8">
    <source>
        <dbReference type="PROSITE" id="PS50109"/>
    </source>
</evidence>
<dbReference type="Pfam" id="PF00512">
    <property type="entry name" value="HisKA"/>
    <property type="match status" value="1"/>
</dbReference>
<dbReference type="Gene3D" id="1.10.287.130">
    <property type="match status" value="1"/>
</dbReference>
<keyword evidence="3" id="KW-0597">Phosphoprotein</keyword>
<dbReference type="InterPro" id="IPR003594">
    <property type="entry name" value="HATPase_dom"/>
</dbReference>
<keyword evidence="7" id="KW-0472">Membrane</keyword>
<feature type="transmembrane region" description="Helical" evidence="7">
    <location>
        <begin position="71"/>
        <end position="90"/>
    </location>
</feature>
<dbReference type="CDD" id="cd00075">
    <property type="entry name" value="HATPase"/>
    <property type="match status" value="1"/>
</dbReference>
<dbReference type="GO" id="GO:0000155">
    <property type="term" value="F:phosphorelay sensor kinase activity"/>
    <property type="evidence" value="ECO:0007669"/>
    <property type="project" value="InterPro"/>
</dbReference>